<dbReference type="Proteomes" id="UP000823775">
    <property type="component" value="Unassembled WGS sequence"/>
</dbReference>
<dbReference type="EMBL" id="JACEIK010002635">
    <property type="protein sequence ID" value="MCD9638153.1"/>
    <property type="molecule type" value="Genomic_DNA"/>
</dbReference>
<evidence type="ECO:0000256" key="5">
    <source>
        <dbReference type="ARBA" id="ARBA00022679"/>
    </source>
</evidence>
<keyword evidence="10" id="KW-0833">Ubl conjugation pathway</keyword>
<evidence type="ECO:0000256" key="3">
    <source>
        <dbReference type="ARBA" id="ARBA00004906"/>
    </source>
</evidence>
<dbReference type="InterPro" id="IPR046948">
    <property type="entry name" value="ATL20-22-like"/>
</dbReference>
<dbReference type="PANTHER" id="PTHR46279:SF9">
    <property type="entry name" value="OS01G0116300 PROTEIN"/>
    <property type="match status" value="1"/>
</dbReference>
<keyword evidence="9" id="KW-0863">Zinc-finger</keyword>
<evidence type="ECO:0000256" key="15">
    <source>
        <dbReference type="SAM" id="MobiDB-lite"/>
    </source>
</evidence>
<feature type="domain" description="Wall-associated receptor kinase galacturonan-binding" evidence="17">
    <location>
        <begin position="56"/>
        <end position="136"/>
    </location>
</feature>
<evidence type="ECO:0000313" key="18">
    <source>
        <dbReference type="EMBL" id="MCD9638153.1"/>
    </source>
</evidence>
<evidence type="ECO:0000256" key="7">
    <source>
        <dbReference type="ARBA" id="ARBA00022723"/>
    </source>
</evidence>
<comment type="pathway">
    <text evidence="3">Protein modification; protein ubiquitination.</text>
</comment>
<keyword evidence="6 16" id="KW-0812">Transmembrane</keyword>
<accession>A0ABS8UVV8</accession>
<dbReference type="InterPro" id="IPR025287">
    <property type="entry name" value="WAK_GUB"/>
</dbReference>
<feature type="transmembrane region" description="Helical" evidence="16">
    <location>
        <begin position="282"/>
        <end position="305"/>
    </location>
</feature>
<evidence type="ECO:0000256" key="16">
    <source>
        <dbReference type="SAM" id="Phobius"/>
    </source>
</evidence>
<evidence type="ECO:0000256" key="1">
    <source>
        <dbReference type="ARBA" id="ARBA00000900"/>
    </source>
</evidence>
<organism evidence="18 19">
    <name type="scientific">Datura stramonium</name>
    <name type="common">Jimsonweed</name>
    <name type="synonym">Common thornapple</name>
    <dbReference type="NCBI Taxonomy" id="4076"/>
    <lineage>
        <taxon>Eukaryota</taxon>
        <taxon>Viridiplantae</taxon>
        <taxon>Streptophyta</taxon>
        <taxon>Embryophyta</taxon>
        <taxon>Tracheophyta</taxon>
        <taxon>Spermatophyta</taxon>
        <taxon>Magnoliopsida</taxon>
        <taxon>eudicotyledons</taxon>
        <taxon>Gunneridae</taxon>
        <taxon>Pentapetalae</taxon>
        <taxon>asterids</taxon>
        <taxon>lamiids</taxon>
        <taxon>Solanales</taxon>
        <taxon>Solanaceae</taxon>
        <taxon>Solanoideae</taxon>
        <taxon>Datureae</taxon>
        <taxon>Datura</taxon>
    </lineage>
</organism>
<evidence type="ECO:0000256" key="13">
    <source>
        <dbReference type="ARBA" id="ARBA00023136"/>
    </source>
</evidence>
<evidence type="ECO:0000256" key="9">
    <source>
        <dbReference type="ARBA" id="ARBA00022771"/>
    </source>
</evidence>
<evidence type="ECO:0000256" key="12">
    <source>
        <dbReference type="ARBA" id="ARBA00022989"/>
    </source>
</evidence>
<feature type="region of interest" description="Disordered" evidence="15">
    <location>
        <begin position="404"/>
        <end position="437"/>
    </location>
</feature>
<feature type="compositionally biased region" description="Polar residues" evidence="15">
    <location>
        <begin position="406"/>
        <end position="437"/>
    </location>
</feature>
<dbReference type="PANTHER" id="PTHR46279">
    <property type="entry name" value="RING/U-BOX SUPERFAMILY PROTEIN"/>
    <property type="match status" value="1"/>
</dbReference>
<comment type="caution">
    <text evidence="18">The sequence shown here is derived from an EMBL/GenBank/DDBJ whole genome shotgun (WGS) entry which is preliminary data.</text>
</comment>
<gene>
    <name evidence="18" type="ORF">HAX54_021927</name>
</gene>
<keyword evidence="13 16" id="KW-0472">Membrane</keyword>
<keyword evidence="11" id="KW-0862">Zinc</keyword>
<evidence type="ECO:0000256" key="4">
    <source>
        <dbReference type="ARBA" id="ARBA00012483"/>
    </source>
</evidence>
<keyword evidence="7" id="KW-0479">Metal-binding</keyword>
<evidence type="ECO:0000256" key="14">
    <source>
        <dbReference type="ARBA" id="ARBA00024209"/>
    </source>
</evidence>
<protein>
    <recommendedName>
        <fullName evidence="4">RING-type E3 ubiquitin transferase</fullName>
        <ecNumber evidence="4">2.3.2.27</ecNumber>
    </recommendedName>
</protein>
<dbReference type="Pfam" id="PF13947">
    <property type="entry name" value="GUB_WAK_bind"/>
    <property type="match status" value="1"/>
</dbReference>
<evidence type="ECO:0000313" key="19">
    <source>
        <dbReference type="Proteomes" id="UP000823775"/>
    </source>
</evidence>
<evidence type="ECO:0000259" key="17">
    <source>
        <dbReference type="Pfam" id="PF13947"/>
    </source>
</evidence>
<comment type="catalytic activity">
    <reaction evidence="1">
        <text>S-ubiquitinyl-[E2 ubiquitin-conjugating enzyme]-L-cysteine + [acceptor protein]-L-lysine = [E2 ubiquitin-conjugating enzyme]-L-cysteine + N(6)-ubiquitinyl-[acceptor protein]-L-lysine.</text>
        <dbReference type="EC" id="2.3.2.27"/>
    </reaction>
</comment>
<evidence type="ECO:0000256" key="2">
    <source>
        <dbReference type="ARBA" id="ARBA00004167"/>
    </source>
</evidence>
<keyword evidence="5" id="KW-0808">Transferase</keyword>
<reference evidence="18 19" key="1">
    <citation type="journal article" date="2021" name="BMC Genomics">
        <title>Datura genome reveals duplications of psychoactive alkaloid biosynthetic genes and high mutation rate following tissue culture.</title>
        <authorList>
            <person name="Rajewski A."/>
            <person name="Carter-House D."/>
            <person name="Stajich J."/>
            <person name="Litt A."/>
        </authorList>
    </citation>
    <scope>NUCLEOTIDE SEQUENCE [LARGE SCALE GENOMIC DNA]</scope>
    <source>
        <strain evidence="18">AR-01</strain>
    </source>
</reference>
<keyword evidence="19" id="KW-1185">Reference proteome</keyword>
<dbReference type="EC" id="2.3.2.27" evidence="4"/>
<comment type="subcellular location">
    <subcellularLocation>
        <location evidence="2">Membrane</location>
        <topology evidence="2">Single-pass membrane protein</topology>
    </subcellularLocation>
</comment>
<keyword evidence="8" id="KW-0732">Signal</keyword>
<name>A0ABS8UVV8_DATST</name>
<proteinExistence type="inferred from homology"/>
<evidence type="ECO:0000256" key="6">
    <source>
        <dbReference type="ARBA" id="ARBA00022692"/>
    </source>
</evidence>
<comment type="similarity">
    <text evidence="14">Belongs to the RING-type zinc finger family. ATL subfamily.</text>
</comment>
<keyword evidence="12 16" id="KW-1133">Transmembrane helix</keyword>
<evidence type="ECO:0000256" key="8">
    <source>
        <dbReference type="ARBA" id="ARBA00022729"/>
    </source>
</evidence>
<evidence type="ECO:0000256" key="11">
    <source>
        <dbReference type="ARBA" id="ARBA00022833"/>
    </source>
</evidence>
<sequence length="437" mass="49197">MILSWQLSYLQLSKQLSETVSLHSQVRMAHILVHLFLHLIFLRVAVGQVVTAQDQCLPTRCGDFGPVIRFPFHLKNRQPSHCGYPGFELTCTTNNVTQFKLQFPLQASVNNVDIPISANVSVQEIDYKSQTIKLSDLKASCLPRQISNVNSSASPFTYDPNAYGGFTLFNCSSKKTYSSSSGRINCLSGPHYEVLAFRSYYSISQFPSFCTKMYNISDVPDEVLFGRPEYSQTRVYLRWSEPFCRNCEDDGKYCKLKSNSSGRETECVDIPEEPSKGLSKKVTVAIVLGSLFSFVLIALAVYKIVKLKMKKEDQKRIERNKFDDAANEENSSSQIYYPEWMYKQLEKGEEIAIQIDNEDDNNIIKKLAIAGLWCIQWYPADRPSMKVVIQMLVGEGIPIMPPNPFGSMNSTNMKTTAEGSQFSSELGSSFETGASSN</sequence>
<evidence type="ECO:0000256" key="10">
    <source>
        <dbReference type="ARBA" id="ARBA00022786"/>
    </source>
</evidence>